<dbReference type="InterPro" id="IPR010060">
    <property type="entry name" value="NRPS_synth"/>
</dbReference>
<comment type="similarity">
    <text evidence="2">Belongs to the ATP-dependent AMP-binding enzyme family.</text>
</comment>
<dbReference type="EMBL" id="JAALHA020000010">
    <property type="protein sequence ID" value="MDR9897015.1"/>
    <property type="molecule type" value="Genomic_DNA"/>
</dbReference>
<accession>A0AAP5IDM2</accession>
<evidence type="ECO:0000259" key="8">
    <source>
        <dbReference type="PROSITE" id="PS50075"/>
    </source>
</evidence>
<evidence type="ECO:0000256" key="4">
    <source>
        <dbReference type="ARBA" id="ARBA00022553"/>
    </source>
</evidence>
<dbReference type="GO" id="GO:0016874">
    <property type="term" value="F:ligase activity"/>
    <property type="evidence" value="ECO:0007669"/>
    <property type="project" value="UniProtKB-KW"/>
</dbReference>
<dbReference type="Gene3D" id="3.40.50.980">
    <property type="match status" value="2"/>
</dbReference>
<dbReference type="SUPFAM" id="SSF56801">
    <property type="entry name" value="Acetyl-CoA synthetase-like"/>
    <property type="match status" value="2"/>
</dbReference>
<dbReference type="FunFam" id="3.40.50.980:FF:000002">
    <property type="entry name" value="Enterobactin synthetase component F"/>
    <property type="match status" value="1"/>
</dbReference>
<dbReference type="FunFam" id="1.10.1200.10:FF:000005">
    <property type="entry name" value="Nonribosomal peptide synthetase 1"/>
    <property type="match status" value="2"/>
</dbReference>
<dbReference type="FunFam" id="3.40.50.12780:FF:000012">
    <property type="entry name" value="Non-ribosomal peptide synthetase"/>
    <property type="match status" value="2"/>
</dbReference>
<feature type="domain" description="Carrier" evidence="8">
    <location>
        <begin position="2532"/>
        <end position="2606"/>
    </location>
</feature>
<dbReference type="GO" id="GO:0008610">
    <property type="term" value="P:lipid biosynthetic process"/>
    <property type="evidence" value="ECO:0007669"/>
    <property type="project" value="UniProtKB-ARBA"/>
</dbReference>
<keyword evidence="3" id="KW-0596">Phosphopantetheine</keyword>
<dbReference type="Gene3D" id="3.30.559.30">
    <property type="entry name" value="Nonribosomal peptide synthetase, condensation domain"/>
    <property type="match status" value="4"/>
</dbReference>
<keyword evidence="4" id="KW-0597">Phosphoprotein</keyword>
<dbReference type="RefSeq" id="WP_208340928.1">
    <property type="nucleotide sequence ID" value="NZ_CAWQFN010000753.1"/>
</dbReference>
<protein>
    <submittedName>
        <fullName evidence="9">Non-ribosomal peptide synthetase</fullName>
    </submittedName>
</protein>
<dbReference type="SUPFAM" id="SSF47336">
    <property type="entry name" value="ACP-like"/>
    <property type="match status" value="2"/>
</dbReference>
<dbReference type="Gene3D" id="3.30.300.30">
    <property type="match status" value="2"/>
</dbReference>
<dbReference type="CDD" id="cd17643">
    <property type="entry name" value="A_NRPS_Cytc1-like"/>
    <property type="match status" value="1"/>
</dbReference>
<dbReference type="InterPro" id="IPR000873">
    <property type="entry name" value="AMP-dep_synth/lig_dom"/>
</dbReference>
<dbReference type="Proteomes" id="UP000667802">
    <property type="component" value="Unassembled WGS sequence"/>
</dbReference>
<dbReference type="Pfam" id="PF13193">
    <property type="entry name" value="AMP-binding_C"/>
    <property type="match status" value="2"/>
</dbReference>
<keyword evidence="7" id="KW-0045">Antibiotic biosynthesis</keyword>
<dbReference type="FunFam" id="3.40.50.980:FF:000001">
    <property type="entry name" value="Non-ribosomal peptide synthetase"/>
    <property type="match status" value="2"/>
</dbReference>
<dbReference type="InterPro" id="IPR020806">
    <property type="entry name" value="PKS_PP-bd"/>
</dbReference>
<dbReference type="InterPro" id="IPR006162">
    <property type="entry name" value="Ppantetheine_attach_site"/>
</dbReference>
<evidence type="ECO:0000256" key="1">
    <source>
        <dbReference type="ARBA" id="ARBA00001957"/>
    </source>
</evidence>
<keyword evidence="10" id="KW-1185">Reference proteome</keyword>
<dbReference type="FunFam" id="3.30.559.30:FF:000001">
    <property type="entry name" value="Non-ribosomal peptide synthetase"/>
    <property type="match status" value="1"/>
</dbReference>
<feature type="domain" description="Carrier" evidence="8">
    <location>
        <begin position="1021"/>
        <end position="1095"/>
    </location>
</feature>
<dbReference type="FunFam" id="3.30.300.30:FF:000010">
    <property type="entry name" value="Enterobactin synthetase component F"/>
    <property type="match status" value="1"/>
</dbReference>
<evidence type="ECO:0000313" key="10">
    <source>
        <dbReference type="Proteomes" id="UP000667802"/>
    </source>
</evidence>
<dbReference type="CDD" id="cd19531">
    <property type="entry name" value="LCL_NRPS-like"/>
    <property type="match status" value="1"/>
</dbReference>
<dbReference type="SUPFAM" id="SSF52777">
    <property type="entry name" value="CoA-dependent acyltransferases"/>
    <property type="match status" value="8"/>
</dbReference>
<dbReference type="Pfam" id="PF00501">
    <property type="entry name" value="AMP-binding"/>
    <property type="match status" value="2"/>
</dbReference>
<comment type="cofactor">
    <cofactor evidence="1">
        <name>pantetheine 4'-phosphate</name>
        <dbReference type="ChEBI" id="CHEBI:47942"/>
    </cofactor>
</comment>
<dbReference type="InterPro" id="IPR036736">
    <property type="entry name" value="ACP-like_sf"/>
</dbReference>
<evidence type="ECO:0000256" key="3">
    <source>
        <dbReference type="ARBA" id="ARBA00022450"/>
    </source>
</evidence>
<dbReference type="GO" id="GO:0043041">
    <property type="term" value="P:amino acid activation for nonribosomal peptide biosynthetic process"/>
    <property type="evidence" value="ECO:0007669"/>
    <property type="project" value="TreeGrafter"/>
</dbReference>
<evidence type="ECO:0000256" key="2">
    <source>
        <dbReference type="ARBA" id="ARBA00006432"/>
    </source>
</evidence>
<dbReference type="Gene3D" id="2.30.38.10">
    <property type="entry name" value="Luciferase, Domain 3"/>
    <property type="match status" value="1"/>
</dbReference>
<dbReference type="CDD" id="cd05930">
    <property type="entry name" value="A_NRPS"/>
    <property type="match status" value="1"/>
</dbReference>
<dbReference type="PROSITE" id="PS00012">
    <property type="entry name" value="PHOSPHOPANTETHEINE"/>
    <property type="match status" value="2"/>
</dbReference>
<keyword evidence="5" id="KW-0436">Ligase</keyword>
<proteinExistence type="inferred from homology"/>
<dbReference type="InterPro" id="IPR042099">
    <property type="entry name" value="ANL_N_sf"/>
</dbReference>
<sequence>MSNFNKKIINLSPEKRALLELKLKNKNNKNTNTQKYEEIPKRSNRDLAPLSFAQQRLWFLEQLETKNPFYSTSGAFLLQGNLNLQVLQQALSEIVRRHEVLRTSIQTVNGLPTQIIHPEATININFVDLQQHPEKERQTVVQQLAQQEATTPFDLEVAPFLRCVLLQLDTTEYALLLTMHHIISDGWSIEIFTKELSGLYQAFCVAEQSPLSELPIQYADFAVWQRQQLSGSFLETELNYWKENLLGAPEVLQLPTDHPRPSVQTYRGSTQCFTLNTALTQKLQTLSRKSNTTLFMTLLAAFSTLLYRYSGQSDILIGSPIANRNRKEIEPLIGFFVNTLVLRTCFEDNPSFESILAQVRKTTLKAYQHQDIPFEQVVEALQPQRSLSHSPLFQVMFVLQNAPTTKVELPGLTLSKLEQENTTAKFDLTLSIAETDQGLMGEWEYNTDLFEQSTIEQMAGHFHNLLNAIAHNPQLPVDQLPLVSLPERHQLLTAWNHTGKEYPTNNCIHQLFEQQVKNTPNAIAVVFEEEQLTYQQLNHRANQLAHYLQDLAVEPEVLVGICVERSIEMVVGLLGILKAGGAYVPLDPNYPPERLNHMLVDSGVKVLLTQQSLLESLPQSQARVVCLDTDWDAIEQCSQENLDIEISPENLAYTIYTSGSTGRPKGVLVEHRNVVRLFTATEFWYHFSANDVWTNFHSIAFDFSVWEIWGALLFGGRLVIVPYLVSRDPQKFYELLYSNNVTVLNQTPSAFRQLIRVQQETTNQLALRAVIFGGEALNLQSLRPWVEQYGDCSPRLINMYGITETTVHVTYRPIELKDIVENCGSVIGTPIPDLSLYILDEQLEPVPLGVTGEIYVGGMGVSRNYLNQLQLTAQRFVPDPFSKKPGARLYRTGDLARRLRNGDLEYLGRSDQQVKVRGFRIELGEIEAALAAIPQVAEAVVIAYSQSEDDKRLVGYIVPNGVPLESSDLRASLKQLLPDYMIPAAFVFLDEIPLTAQGKVDRKALPVADWSYGAAKTTLVLPQSPAEKIICQVWQKVLSIDAIGVEDNYFELGGDSILALQVVTEMRRQGWEMTVKDIFAQQSVKELALVVKRLDSIASVVEKASGETPLVPIQKWFFDLNIPNRNHWNQAVLLEVSESLDTEVILTAIRTVALHHDIFRLRFEPRIDGWKQFYCENDCGFASETIDLTTLGDYEQNTAIQEHCTRLQQSLNLSQGPLGAAILFQLGINRPYRLFIVIHHLIVDGVSWRILLEDLANAIKGDSLTPPTSSFQTWSYFLQSFTHSQAIQQEQAFWLETIQDTQFQLPLDFDDLPLAAAFRYHANNLESSVKSVTLTFTEADTKNFLTQAHKAYRTSPEELLVAALSKTISSWSNNKVLQIIMEAHGREELSNDVHLSHTLGWFTALYPLRIDLSSCKDLHTLLITVKEQMRAVPRRGLGYGLLRYLQNKETLTCVGDVSCNYLGQVNRNNEQRNDLFRLLPSEDTGSLHDPNAVRPHLLDTLAIVIDGKLQVDWLYSSHLHREETIIKWAQDFQQNLLAILAHCTEPGVGGYTPSDFPLIDIEQSSLSLLQAKFPHLEDIYPLSPMQEGMLFHTVYSPEEGLYFEQGTGKITGLKDVAAFNLAWQSLVERHPVLRTAFVWSGQKQVLQIVNRVVEFGIVEYDWRHLSPQLQEDELNQYLTTTRKQGFVLEQAPLMSFAIMRLDDNTWQWVWNHHHILMDGWSLPILFKEVLTIYQSILQAVSPSLSPVTPYRNYIQWLVRQDEQQTKQFWRENLAGIDKPTRLLSSFLKDTEVIENQLPYEKLDLHFSEEEFASLQKMAQKQRLTLNTLAQGAWALILHKYGAGQDVLFGVTVSGRPPELGDIENMVGLFINTLPLRVRCNPTVTVGDWLQEIQQHHLQMREYEHSKLTDIHQIIGFPAAEPLFESILVFENYPIDQSLKTQGKDLQVDNIEFYEKTNYPLTIAFIPDNGLILRLNFETKFLSPAAAKTMLERLKRVLLQLAENPDLHLGAIELLSTVEKEETIALANSQKITWGDFQAAHQIFEERVDSNPDATALVFEDESITYKELEQRSNLLASRLRERGISYESVVGLYLSSSINFIVALLGVLKAGAAFLPLDPSYPPERLKWIVQDSQAQVFISDQATDPFFQAGEDRLINLAEIDWTQQVARLNLPIFPSHLAYIIYTSGSTGKPKGVMVTHGGIQNLARSQTATFDVTPASRIYQFASVSFDAAISEIFMALGAGATLYMKNQANRSPSSELWQTLTTWKITHITLPPSLLTAIKPEELPELKTTILAGEASSGNLLRRWSKENKSRVFNAYGPTEATVCASIADCSNLVGEPSIGKSMPNVQMYLLDTNLEPVATGVPGQIYIGGIGLARGYCHRPDLTAAAFIPHPFSTVAGERLYYTGDMGVRDRFGNIRFLGRQDDMVKLRGYRIELGEIEAALVGYEKLDSAVVLLREDLPGKPQLVAYVLPRQETTISEILSHLSEILPSYMVPNMVVFVEEWPLTSNGKINRKALKLPQQPAAKPAIFNSQIEEILAQIWAEVLEIEAVHPENNFFEIGGDSIISLQIVSRASEVGLEISPRDIFEAKTLSRLAEVARSLTNQVAISEPLTGKVPLAPIQRWFFERNLPHPHHWNQTVALEVKEPLNLPALQVALANVVAHHDIFRVRFSQDGEVWEQSYTDLTVNPPLRVEDFGLCPINRQNELLEEILAEEQGLFNLDRPPLLRLLYAKNLQEYGNVLYLLAHHLIVDVVSWRILGEDLDRAYESALLGQPVSLPGRTSSYRQWTTSLEQLANSSEIQADVSFWQDQISHACGDLPVDYQVKGKNTVDSLATASVEISRDRTRILLTEATANYRASVQEILLAALVATITQWNGCDRALVDLEGHGREDLCSKLDLSRTVGWFTSLYPILLQGTKNANQKQLLKQVKEQIRVVPHSGQSYGMLRYLSSDPTVREKLCRQKAQISFNYLGQIDSQQKNSKFFQISNAPTGLETFTGQELPHLLAINALIKNECLQVNLSYSQNFYQPETIAKLALTYQENIYSYLEKSEDSSDCYSVSDFSLVELSDSELSSILENFASNTEVRIQDSE</sequence>
<dbReference type="InterPro" id="IPR020845">
    <property type="entry name" value="AMP-binding_CS"/>
</dbReference>
<gene>
    <name evidence="9" type="ORF">G7B40_020945</name>
</gene>
<evidence type="ECO:0000313" key="9">
    <source>
        <dbReference type="EMBL" id="MDR9897015.1"/>
    </source>
</evidence>
<dbReference type="PANTHER" id="PTHR45527:SF14">
    <property type="entry name" value="PLIPASTATIN SYNTHASE SUBUNIT B"/>
    <property type="match status" value="1"/>
</dbReference>
<dbReference type="CDD" id="cd19543">
    <property type="entry name" value="DCL_NRPS"/>
    <property type="match status" value="1"/>
</dbReference>
<dbReference type="FunFam" id="3.30.559.10:FF:000012">
    <property type="entry name" value="Non-ribosomal peptide synthetase"/>
    <property type="match status" value="1"/>
</dbReference>
<dbReference type="CDD" id="cd19534">
    <property type="entry name" value="E_NRPS"/>
    <property type="match status" value="2"/>
</dbReference>
<name>A0AAP5IDM2_9CYAN</name>
<keyword evidence="6" id="KW-0677">Repeat</keyword>
<dbReference type="GO" id="GO:0017000">
    <property type="term" value="P:antibiotic biosynthetic process"/>
    <property type="evidence" value="ECO:0007669"/>
    <property type="project" value="UniProtKB-KW"/>
</dbReference>
<dbReference type="Gene3D" id="1.10.1200.10">
    <property type="entry name" value="ACP-like"/>
    <property type="match status" value="2"/>
</dbReference>
<dbReference type="InterPro" id="IPR023213">
    <property type="entry name" value="CAT-like_dom_sf"/>
</dbReference>
<evidence type="ECO:0000256" key="7">
    <source>
        <dbReference type="ARBA" id="ARBA00023194"/>
    </source>
</evidence>
<dbReference type="Gene3D" id="3.40.50.12780">
    <property type="entry name" value="N-terminal domain of ligase-like"/>
    <property type="match status" value="1"/>
</dbReference>
<reference evidence="10" key="1">
    <citation type="journal article" date="2021" name="Science">
        <title>Hunting the eagle killer: A cyanobacterial neurotoxin causes vacuolar myelinopathy.</title>
        <authorList>
            <person name="Breinlinger S."/>
            <person name="Phillips T.J."/>
            <person name="Haram B.N."/>
            <person name="Mares J."/>
            <person name="Martinez Yerena J.A."/>
            <person name="Hrouzek P."/>
            <person name="Sobotka R."/>
            <person name="Henderson W.M."/>
            <person name="Schmieder P."/>
            <person name="Williams S.M."/>
            <person name="Lauderdale J.D."/>
            <person name="Wilde H.D."/>
            <person name="Gerrin W."/>
            <person name="Kust A."/>
            <person name="Washington J.W."/>
            <person name="Wagner C."/>
            <person name="Geier B."/>
            <person name="Liebeke M."/>
            <person name="Enke H."/>
            <person name="Niedermeyer T.H.J."/>
            <person name="Wilde S.B."/>
        </authorList>
    </citation>
    <scope>NUCLEOTIDE SEQUENCE [LARGE SCALE GENOMIC DNA]</scope>
    <source>
        <strain evidence="10">Thurmond2011</strain>
    </source>
</reference>
<dbReference type="Gene3D" id="3.30.559.10">
    <property type="entry name" value="Chloramphenicol acetyltransferase-like domain"/>
    <property type="match status" value="4"/>
</dbReference>
<dbReference type="Pfam" id="PF00668">
    <property type="entry name" value="Condensation"/>
    <property type="match status" value="4"/>
</dbReference>
<dbReference type="InterPro" id="IPR010071">
    <property type="entry name" value="AA_adenyl_dom"/>
</dbReference>
<dbReference type="NCBIfam" id="TIGR01720">
    <property type="entry name" value="NRPS-para261"/>
    <property type="match status" value="2"/>
</dbReference>
<dbReference type="FunFam" id="2.30.38.10:FF:000001">
    <property type="entry name" value="Non-ribosomal peptide synthetase PvdI"/>
    <property type="match status" value="1"/>
</dbReference>
<dbReference type="SMART" id="SM00823">
    <property type="entry name" value="PKS_PP"/>
    <property type="match status" value="2"/>
</dbReference>
<dbReference type="InterPro" id="IPR009081">
    <property type="entry name" value="PP-bd_ACP"/>
</dbReference>
<dbReference type="GO" id="GO:0044550">
    <property type="term" value="P:secondary metabolite biosynthetic process"/>
    <property type="evidence" value="ECO:0007669"/>
    <property type="project" value="UniProtKB-ARBA"/>
</dbReference>
<dbReference type="InterPro" id="IPR025110">
    <property type="entry name" value="AMP-bd_C"/>
</dbReference>
<evidence type="ECO:0000256" key="5">
    <source>
        <dbReference type="ARBA" id="ARBA00022598"/>
    </source>
</evidence>
<comment type="caution">
    <text evidence="9">The sequence shown here is derived from an EMBL/GenBank/DDBJ whole genome shotgun (WGS) entry which is preliminary data.</text>
</comment>
<dbReference type="InterPro" id="IPR001242">
    <property type="entry name" value="Condensation_dom"/>
</dbReference>
<dbReference type="Pfam" id="PF00550">
    <property type="entry name" value="PP-binding"/>
    <property type="match status" value="2"/>
</dbReference>
<dbReference type="NCBIfam" id="TIGR01733">
    <property type="entry name" value="AA-adenyl-dom"/>
    <property type="match status" value="2"/>
</dbReference>
<dbReference type="GO" id="GO:0005737">
    <property type="term" value="C:cytoplasm"/>
    <property type="evidence" value="ECO:0007669"/>
    <property type="project" value="TreeGrafter"/>
</dbReference>
<dbReference type="NCBIfam" id="NF003417">
    <property type="entry name" value="PRK04813.1"/>
    <property type="match status" value="2"/>
</dbReference>
<dbReference type="InterPro" id="IPR045851">
    <property type="entry name" value="AMP-bd_C_sf"/>
</dbReference>
<dbReference type="GO" id="GO:0031177">
    <property type="term" value="F:phosphopantetheine binding"/>
    <property type="evidence" value="ECO:0007669"/>
    <property type="project" value="InterPro"/>
</dbReference>
<evidence type="ECO:0000256" key="6">
    <source>
        <dbReference type="ARBA" id="ARBA00022737"/>
    </source>
</evidence>
<organism evidence="9 10">
    <name type="scientific">Aetokthonos hydrillicola Thurmond2011</name>
    <dbReference type="NCBI Taxonomy" id="2712845"/>
    <lineage>
        <taxon>Bacteria</taxon>
        <taxon>Bacillati</taxon>
        <taxon>Cyanobacteriota</taxon>
        <taxon>Cyanophyceae</taxon>
        <taxon>Nostocales</taxon>
        <taxon>Hapalosiphonaceae</taxon>
        <taxon>Aetokthonos</taxon>
    </lineage>
</organism>
<dbReference type="PANTHER" id="PTHR45527">
    <property type="entry name" value="NONRIBOSOMAL PEPTIDE SYNTHETASE"/>
    <property type="match status" value="1"/>
</dbReference>
<dbReference type="PROSITE" id="PS50075">
    <property type="entry name" value="CARRIER"/>
    <property type="match status" value="2"/>
</dbReference>
<dbReference type="PROSITE" id="PS00455">
    <property type="entry name" value="AMP_BINDING"/>
    <property type="match status" value="1"/>
</dbReference>